<dbReference type="PANTHER" id="PTHR24229:SF40">
    <property type="entry name" value="ALLATOSTATIN C RECEPTOR 1-RELATED"/>
    <property type="match status" value="1"/>
</dbReference>
<evidence type="ECO:0000259" key="12">
    <source>
        <dbReference type="PROSITE" id="PS50262"/>
    </source>
</evidence>
<comment type="similarity">
    <text evidence="2">Belongs to the G-protein coupled receptor 1 family.</text>
</comment>
<accession>A0A922L0N9</accession>
<dbReference type="PANTHER" id="PTHR24229">
    <property type="entry name" value="NEUROPEPTIDES RECEPTOR"/>
    <property type="match status" value="1"/>
</dbReference>
<gene>
    <name evidence="13" type="primary">SSTR5_1</name>
    <name evidence="13" type="ORF">DERF_011626</name>
</gene>
<dbReference type="EMBL" id="ASGP02000005">
    <property type="protein sequence ID" value="KAH9506918.1"/>
    <property type="molecule type" value="Genomic_DNA"/>
</dbReference>
<name>A0A922L0N9_DERFA</name>
<feature type="transmembrane region" description="Helical" evidence="11">
    <location>
        <begin position="302"/>
        <end position="324"/>
    </location>
</feature>
<evidence type="ECO:0000256" key="3">
    <source>
        <dbReference type="ARBA" id="ARBA00022475"/>
    </source>
</evidence>
<evidence type="ECO:0000256" key="11">
    <source>
        <dbReference type="SAM" id="Phobius"/>
    </source>
</evidence>
<evidence type="ECO:0000256" key="4">
    <source>
        <dbReference type="ARBA" id="ARBA00022692"/>
    </source>
</evidence>
<dbReference type="Pfam" id="PF00001">
    <property type="entry name" value="7tm_1"/>
    <property type="match status" value="1"/>
</dbReference>
<evidence type="ECO:0000313" key="14">
    <source>
        <dbReference type="Proteomes" id="UP000790347"/>
    </source>
</evidence>
<organism evidence="13 14">
    <name type="scientific">Dermatophagoides farinae</name>
    <name type="common">American house dust mite</name>
    <dbReference type="NCBI Taxonomy" id="6954"/>
    <lineage>
        <taxon>Eukaryota</taxon>
        <taxon>Metazoa</taxon>
        <taxon>Ecdysozoa</taxon>
        <taxon>Arthropoda</taxon>
        <taxon>Chelicerata</taxon>
        <taxon>Arachnida</taxon>
        <taxon>Acari</taxon>
        <taxon>Acariformes</taxon>
        <taxon>Sarcoptiformes</taxon>
        <taxon>Astigmata</taxon>
        <taxon>Psoroptidia</taxon>
        <taxon>Analgoidea</taxon>
        <taxon>Pyroglyphidae</taxon>
        <taxon>Dermatophagoidinae</taxon>
        <taxon>Dermatophagoides</taxon>
    </lineage>
</organism>
<keyword evidence="3" id="KW-1003">Cell membrane</keyword>
<comment type="caution">
    <text evidence="13">The sequence shown here is derived from an EMBL/GenBank/DDBJ whole genome shotgun (WGS) entry which is preliminary data.</text>
</comment>
<evidence type="ECO:0000256" key="5">
    <source>
        <dbReference type="ARBA" id="ARBA00022989"/>
    </source>
</evidence>
<feature type="compositionally biased region" description="Low complexity" evidence="10">
    <location>
        <begin position="411"/>
        <end position="424"/>
    </location>
</feature>
<dbReference type="SUPFAM" id="SSF81321">
    <property type="entry name" value="Family A G protein-coupled receptor-like"/>
    <property type="match status" value="1"/>
</dbReference>
<feature type="transmembrane region" description="Helical" evidence="11">
    <location>
        <begin position="210"/>
        <end position="236"/>
    </location>
</feature>
<dbReference type="GO" id="GO:0005886">
    <property type="term" value="C:plasma membrane"/>
    <property type="evidence" value="ECO:0007669"/>
    <property type="project" value="UniProtKB-SubCell"/>
</dbReference>
<evidence type="ECO:0000256" key="8">
    <source>
        <dbReference type="ARBA" id="ARBA00023170"/>
    </source>
</evidence>
<dbReference type="Proteomes" id="UP000790347">
    <property type="component" value="Unassembled WGS sequence"/>
</dbReference>
<feature type="transmembrane region" description="Helical" evidence="11">
    <location>
        <begin position="266"/>
        <end position="290"/>
    </location>
</feature>
<dbReference type="InterPro" id="IPR017452">
    <property type="entry name" value="GPCR_Rhodpsn_7TM"/>
</dbReference>
<evidence type="ECO:0000256" key="7">
    <source>
        <dbReference type="ARBA" id="ARBA00023136"/>
    </source>
</evidence>
<evidence type="ECO:0000256" key="6">
    <source>
        <dbReference type="ARBA" id="ARBA00023040"/>
    </source>
</evidence>
<dbReference type="GO" id="GO:0007218">
    <property type="term" value="P:neuropeptide signaling pathway"/>
    <property type="evidence" value="ECO:0007669"/>
    <property type="project" value="TreeGrafter"/>
</dbReference>
<reference evidence="13" key="1">
    <citation type="submission" date="2013-05" db="EMBL/GenBank/DDBJ databases">
        <authorList>
            <person name="Yim A.K.Y."/>
            <person name="Chan T.F."/>
            <person name="Ji K.M."/>
            <person name="Liu X.Y."/>
            <person name="Zhou J.W."/>
            <person name="Li R.Q."/>
            <person name="Yang K.Y."/>
            <person name="Li J."/>
            <person name="Li M."/>
            <person name="Law P.T.W."/>
            <person name="Wu Y.L."/>
            <person name="Cai Z.L."/>
            <person name="Qin H."/>
            <person name="Bao Y."/>
            <person name="Leung R.K.K."/>
            <person name="Ng P.K.S."/>
            <person name="Zou J."/>
            <person name="Zhong X.J."/>
            <person name="Ran P.X."/>
            <person name="Zhong N.S."/>
            <person name="Liu Z.G."/>
            <person name="Tsui S.K.W."/>
        </authorList>
    </citation>
    <scope>NUCLEOTIDE SEQUENCE</scope>
    <source>
        <strain evidence="13">Derf</strain>
        <tissue evidence="13">Whole organism</tissue>
    </source>
</reference>
<feature type="transmembrane region" description="Helical" evidence="11">
    <location>
        <begin position="128"/>
        <end position="146"/>
    </location>
</feature>
<comment type="subcellular location">
    <subcellularLocation>
        <location evidence="1">Cell membrane</location>
        <topology evidence="1">Multi-pass membrane protein</topology>
    </subcellularLocation>
</comment>
<evidence type="ECO:0000313" key="13">
    <source>
        <dbReference type="EMBL" id="KAH9506918.1"/>
    </source>
</evidence>
<feature type="transmembrane region" description="Helical" evidence="11">
    <location>
        <begin position="167"/>
        <end position="186"/>
    </location>
</feature>
<evidence type="ECO:0000256" key="2">
    <source>
        <dbReference type="ARBA" id="ARBA00010663"/>
    </source>
</evidence>
<evidence type="ECO:0000256" key="10">
    <source>
        <dbReference type="SAM" id="MobiDB-lite"/>
    </source>
</evidence>
<dbReference type="GO" id="GO:0004930">
    <property type="term" value="F:G protein-coupled receptor activity"/>
    <property type="evidence" value="ECO:0007669"/>
    <property type="project" value="UniProtKB-KW"/>
</dbReference>
<feature type="transmembrane region" description="Helical" evidence="11">
    <location>
        <begin position="85"/>
        <end position="108"/>
    </location>
</feature>
<sequence length="433" mass="48711">MEIEHFNMTHLAIQANETLKELLEFEDSLDSFVGNMTGTAESLYTALEFSKIFHYIAAIFGVIGNLLVIIIYLKNHRIRTVTNTYILNVAISDLLYVITVPVFLISIWSNSWPFGEFVCKLLLSKGAIHRFASSLFLLVLVIDTYLSILKPTLSHICYKRPINSRMICILTWIICIISVSPVFYHASTFSVPNSEINHCDLFWTGSSREAYIWFTIISAFIIPTIIKILLAVPLIYTLAGENSSDTIASEGQYQVFAERNKRSAHLILTVIVFHILCWLPLWISLISVNLLPMNEMPDNSAILFHMISGCLGMANTVLNPFIYFKLSPEFRNGFAELKESILYRSKASIFANGGNGNGGGGVLENSTNSNDGIIGHVNNGVNGTTSKSNDSFVNNFFPTNVFQRYDEERNQQQQQQRQQQQQQQCTGNNQMAA</sequence>
<dbReference type="AlphaFoldDB" id="A0A922L0N9"/>
<evidence type="ECO:0000256" key="9">
    <source>
        <dbReference type="ARBA" id="ARBA00023224"/>
    </source>
</evidence>
<keyword evidence="9" id="KW-0807">Transducer</keyword>
<dbReference type="GO" id="GO:0043005">
    <property type="term" value="C:neuron projection"/>
    <property type="evidence" value="ECO:0007669"/>
    <property type="project" value="TreeGrafter"/>
</dbReference>
<dbReference type="InterPro" id="IPR000276">
    <property type="entry name" value="GPCR_Rhodpsn"/>
</dbReference>
<dbReference type="PRINTS" id="PR00237">
    <property type="entry name" value="GPCRRHODOPSN"/>
</dbReference>
<keyword evidence="14" id="KW-1185">Reference proteome</keyword>
<dbReference type="SMART" id="SM01381">
    <property type="entry name" value="7TM_GPCR_Srsx"/>
    <property type="match status" value="1"/>
</dbReference>
<dbReference type="PROSITE" id="PS50262">
    <property type="entry name" value="G_PROTEIN_RECEP_F1_2"/>
    <property type="match status" value="1"/>
</dbReference>
<proteinExistence type="inferred from homology"/>
<reference evidence="13" key="2">
    <citation type="journal article" date="2022" name="Res Sq">
        <title>Comparative Genomics Reveals Insights into the Divergent Evolution of Astigmatic Mites and Household Pest Adaptations.</title>
        <authorList>
            <person name="Xiong Q."/>
            <person name="Wan A.T.-Y."/>
            <person name="Liu X.-Y."/>
            <person name="Fung C.S.-H."/>
            <person name="Xiao X."/>
            <person name="Malainual N."/>
            <person name="Hou J."/>
            <person name="Wang L."/>
            <person name="Wang M."/>
            <person name="Yang K."/>
            <person name="Cui Y."/>
            <person name="Leung E."/>
            <person name="Nong W."/>
            <person name="Shin S.-K."/>
            <person name="Au S."/>
            <person name="Jeong K.Y."/>
            <person name="Chew F.T."/>
            <person name="Hui J."/>
            <person name="Leung T.F."/>
            <person name="Tungtrongchitr A."/>
            <person name="Zhong N."/>
            <person name="Liu Z."/>
            <person name="Tsui S."/>
        </authorList>
    </citation>
    <scope>NUCLEOTIDE SEQUENCE</scope>
    <source>
        <strain evidence="13">Derf</strain>
        <tissue evidence="13">Whole organism</tissue>
    </source>
</reference>
<protein>
    <submittedName>
        <fullName evidence="13">Somatostatin receptor type 5</fullName>
    </submittedName>
</protein>
<dbReference type="GO" id="GO:0042923">
    <property type="term" value="F:neuropeptide binding"/>
    <property type="evidence" value="ECO:0007669"/>
    <property type="project" value="TreeGrafter"/>
</dbReference>
<evidence type="ECO:0000256" key="1">
    <source>
        <dbReference type="ARBA" id="ARBA00004651"/>
    </source>
</evidence>
<feature type="domain" description="G-protein coupled receptors family 1 profile" evidence="12">
    <location>
        <begin position="64"/>
        <end position="323"/>
    </location>
</feature>
<dbReference type="Gene3D" id="1.20.1070.10">
    <property type="entry name" value="Rhodopsin 7-helix transmembrane proteins"/>
    <property type="match status" value="1"/>
</dbReference>
<keyword evidence="5 11" id="KW-1133">Transmembrane helix</keyword>
<keyword evidence="8 13" id="KW-0675">Receptor</keyword>
<keyword evidence="7 11" id="KW-0472">Membrane</keyword>
<feature type="transmembrane region" description="Helical" evidence="11">
    <location>
        <begin position="52"/>
        <end position="73"/>
    </location>
</feature>
<keyword evidence="4 11" id="KW-0812">Transmembrane</keyword>
<feature type="region of interest" description="Disordered" evidence="10">
    <location>
        <begin position="407"/>
        <end position="433"/>
    </location>
</feature>
<keyword evidence="6" id="KW-0297">G-protein coupled receptor</keyword>